<dbReference type="FunFam" id="3.40.50.2000:FF:000019">
    <property type="entry name" value="Glycosyltransferase"/>
    <property type="match status" value="1"/>
</dbReference>
<evidence type="ECO:0000256" key="3">
    <source>
        <dbReference type="RuleBase" id="RU003718"/>
    </source>
</evidence>
<dbReference type="PANTHER" id="PTHR11926:SF1526">
    <property type="entry name" value="GLYCOSYLTRANSFERASE"/>
    <property type="match status" value="1"/>
</dbReference>
<dbReference type="InterPro" id="IPR058980">
    <property type="entry name" value="Glyco_transf_N"/>
</dbReference>
<dbReference type="InterPro" id="IPR002213">
    <property type="entry name" value="UDP_glucos_trans"/>
</dbReference>
<dbReference type="InterPro" id="IPR035595">
    <property type="entry name" value="UDP_glycos_trans_CS"/>
</dbReference>
<keyword evidence="3" id="KW-0328">Glycosyltransferase</keyword>
<dbReference type="PROSITE" id="PS00375">
    <property type="entry name" value="UDPGT"/>
    <property type="match status" value="1"/>
</dbReference>
<evidence type="ECO:0000256" key="1">
    <source>
        <dbReference type="ARBA" id="ARBA00009995"/>
    </source>
</evidence>
<gene>
    <name evidence="6" type="ORF">RJ641_014436</name>
</gene>
<evidence type="ECO:0000313" key="6">
    <source>
        <dbReference type="EMBL" id="KAK6920758.1"/>
    </source>
</evidence>
<dbReference type="EC" id="2.4.1.-" evidence="4"/>
<keyword evidence="2 3" id="KW-0808">Transferase</keyword>
<protein>
    <recommendedName>
        <fullName evidence="4">Glycosyltransferase</fullName>
        <ecNumber evidence="4">2.4.1.-</ecNumber>
    </recommendedName>
</protein>
<dbReference type="GO" id="GO:0080044">
    <property type="term" value="F:quercetin 7-O-glucosyltransferase activity"/>
    <property type="evidence" value="ECO:0007669"/>
    <property type="project" value="TreeGrafter"/>
</dbReference>
<dbReference type="Pfam" id="PF26168">
    <property type="entry name" value="Glyco_transf_N"/>
    <property type="match status" value="1"/>
</dbReference>
<dbReference type="AlphaFoldDB" id="A0AAN8V3J4"/>
<comment type="similarity">
    <text evidence="1 3">Belongs to the UDP-glycosyltransferase family.</text>
</comment>
<dbReference type="PANTHER" id="PTHR11926">
    <property type="entry name" value="GLUCOSYL/GLUCURONOSYL TRANSFERASES"/>
    <property type="match status" value="1"/>
</dbReference>
<reference evidence="6 7" key="1">
    <citation type="submission" date="2023-12" db="EMBL/GenBank/DDBJ databases">
        <title>A high-quality genome assembly for Dillenia turbinata (Dilleniales).</title>
        <authorList>
            <person name="Chanderbali A."/>
        </authorList>
    </citation>
    <scope>NUCLEOTIDE SEQUENCE [LARGE SCALE GENOMIC DNA]</scope>
    <source>
        <strain evidence="6">LSX21</strain>
        <tissue evidence="6">Leaf</tissue>
    </source>
</reference>
<keyword evidence="7" id="KW-1185">Reference proteome</keyword>
<accession>A0AAN8V3J4</accession>
<dbReference type="CDD" id="cd03784">
    <property type="entry name" value="GT1_Gtf-like"/>
    <property type="match status" value="1"/>
</dbReference>
<comment type="caution">
    <text evidence="6">The sequence shown here is derived from an EMBL/GenBank/DDBJ whole genome shotgun (WGS) entry which is preliminary data.</text>
</comment>
<evidence type="ECO:0000313" key="7">
    <source>
        <dbReference type="Proteomes" id="UP001370490"/>
    </source>
</evidence>
<dbReference type="EMBL" id="JBAMMX010000020">
    <property type="protein sequence ID" value="KAK6920758.1"/>
    <property type="molecule type" value="Genomic_DNA"/>
</dbReference>
<proteinExistence type="inferred from homology"/>
<evidence type="ECO:0000259" key="5">
    <source>
        <dbReference type="Pfam" id="PF26168"/>
    </source>
</evidence>
<dbReference type="SUPFAM" id="SSF53756">
    <property type="entry name" value="UDP-Glycosyltransferase/glycogen phosphorylase"/>
    <property type="match status" value="1"/>
</dbReference>
<name>A0AAN8V3J4_9MAGN</name>
<dbReference type="Pfam" id="PF00201">
    <property type="entry name" value="UDPGT"/>
    <property type="match status" value="1"/>
</dbReference>
<sequence>MNKRMETQKGHVVVLTYPAQGHINPLLQFAKRLASKGLKATLATTPYTVKSIHAEPAGVQVEPISDGFDEGGYKQAPSLQAYMESFKQAGSRTLAELIKKFSNTDAAVICIVYDSMLTWAVDVARELNIYSAAFVPVSATVFSLFRSIHHGHLHLPVNPQARLPSLPGLPPLDFSDLPSFIAEPVTHSAYLTAIMEQQSIIEENDWVFGNTFEELESELAKAMSSLWPMVMIGPMVPSAYLDQQIEGDTSYGASLWNPTSDHYLKWLDTKPLNSVIYVSFGSMVSLAANQVEEIAYGLKASNRHFLWIMKDHETEKLSMEFLRSIDDSGLILNWCNQLEVLSHWSIGCYITHCGWNSILEGLSLGVPMVGVPQWSDQPTNAKFVEDVWRVGKRAKTNEEGVVSREEIEKCISKVMVGESSEEIKRSCCQWRESARRAVSKGGSSDKNIDAFIGALLKKKSKSS</sequence>
<evidence type="ECO:0000256" key="2">
    <source>
        <dbReference type="ARBA" id="ARBA00022679"/>
    </source>
</evidence>
<dbReference type="Gene3D" id="3.40.50.2000">
    <property type="entry name" value="Glycogen Phosphorylase B"/>
    <property type="match status" value="2"/>
</dbReference>
<dbReference type="GO" id="GO:0080043">
    <property type="term" value="F:quercetin 3-O-glucosyltransferase activity"/>
    <property type="evidence" value="ECO:0007669"/>
    <property type="project" value="TreeGrafter"/>
</dbReference>
<feature type="domain" description="Glycosyltransferase N-terminal" evidence="5">
    <location>
        <begin position="12"/>
        <end position="58"/>
    </location>
</feature>
<organism evidence="6 7">
    <name type="scientific">Dillenia turbinata</name>
    <dbReference type="NCBI Taxonomy" id="194707"/>
    <lineage>
        <taxon>Eukaryota</taxon>
        <taxon>Viridiplantae</taxon>
        <taxon>Streptophyta</taxon>
        <taxon>Embryophyta</taxon>
        <taxon>Tracheophyta</taxon>
        <taxon>Spermatophyta</taxon>
        <taxon>Magnoliopsida</taxon>
        <taxon>eudicotyledons</taxon>
        <taxon>Gunneridae</taxon>
        <taxon>Pentapetalae</taxon>
        <taxon>Dilleniales</taxon>
        <taxon>Dilleniaceae</taxon>
        <taxon>Dillenia</taxon>
    </lineage>
</organism>
<dbReference type="Proteomes" id="UP001370490">
    <property type="component" value="Unassembled WGS sequence"/>
</dbReference>
<evidence type="ECO:0000256" key="4">
    <source>
        <dbReference type="RuleBase" id="RU362057"/>
    </source>
</evidence>